<evidence type="ECO:0000313" key="4">
    <source>
        <dbReference type="EMBL" id="KAJ8993615.1"/>
    </source>
</evidence>
<dbReference type="PROSITE" id="PS50297">
    <property type="entry name" value="ANK_REP_REGION"/>
    <property type="match status" value="1"/>
</dbReference>
<dbReference type="SMART" id="SM00248">
    <property type="entry name" value="ANK"/>
    <property type="match status" value="6"/>
</dbReference>
<feature type="repeat" description="ANK" evidence="3">
    <location>
        <begin position="238"/>
        <end position="267"/>
    </location>
</feature>
<feature type="repeat" description="ANK" evidence="3">
    <location>
        <begin position="66"/>
        <end position="98"/>
    </location>
</feature>
<gene>
    <name evidence="4" type="ORF">HRR80_002124</name>
</gene>
<dbReference type="PANTHER" id="PTHR24198">
    <property type="entry name" value="ANKYRIN REPEAT AND PROTEIN KINASE DOMAIN-CONTAINING PROTEIN"/>
    <property type="match status" value="1"/>
</dbReference>
<dbReference type="Proteomes" id="UP001161757">
    <property type="component" value="Unassembled WGS sequence"/>
</dbReference>
<evidence type="ECO:0000256" key="3">
    <source>
        <dbReference type="PROSITE-ProRule" id="PRU00023"/>
    </source>
</evidence>
<evidence type="ECO:0008006" key="6">
    <source>
        <dbReference type="Google" id="ProtNLM"/>
    </source>
</evidence>
<sequence length="302" mass="33247">MDVDQIFDFNSSLGTDIAEATIPLHPSCEQAILRIEEASIAGDLPTVQRIFNELRGSSDREHWLTGPGSSLFLAIRNGHKAVVEYLLRQGVSVDINHIQAAIVNKDKRVLELFLGYGWDINKPMEWAVPPPLALAVEDADLVTWFLSHGANPDAGCQLDLTPLSYAVQYAPLDIIKTLFDHGGSVRTGQLLHYAVRRDQPDILEVLAYLLHKGASVNDVMYQHHPDSYRLQQAFGLGTPLHEAAQLGKLEVIRFLLEHGSDPNVVDSLGQTVLERATTYGHAEVAAFLDDNTSTTQQPTPDG</sequence>
<evidence type="ECO:0000313" key="5">
    <source>
        <dbReference type="Proteomes" id="UP001161757"/>
    </source>
</evidence>
<dbReference type="InterPro" id="IPR002110">
    <property type="entry name" value="Ankyrin_rpt"/>
</dbReference>
<dbReference type="InterPro" id="IPR036770">
    <property type="entry name" value="Ankyrin_rpt-contain_sf"/>
</dbReference>
<name>A0AAN6IWE8_EXODE</name>
<dbReference type="PANTHER" id="PTHR24198:SF165">
    <property type="entry name" value="ANKYRIN REPEAT-CONTAINING PROTEIN-RELATED"/>
    <property type="match status" value="1"/>
</dbReference>
<reference evidence="4" key="1">
    <citation type="submission" date="2023-01" db="EMBL/GenBank/DDBJ databases">
        <title>Exophiala dermititidis isolated from Cystic Fibrosis Patient.</title>
        <authorList>
            <person name="Kurbessoian T."/>
            <person name="Crocker A."/>
            <person name="Murante D."/>
            <person name="Hogan D.A."/>
            <person name="Stajich J.E."/>
        </authorList>
    </citation>
    <scope>NUCLEOTIDE SEQUENCE</scope>
    <source>
        <strain evidence="4">Ex8</strain>
    </source>
</reference>
<dbReference type="Pfam" id="PF12796">
    <property type="entry name" value="Ank_2"/>
    <property type="match status" value="2"/>
</dbReference>
<evidence type="ECO:0000256" key="2">
    <source>
        <dbReference type="ARBA" id="ARBA00023043"/>
    </source>
</evidence>
<organism evidence="4 5">
    <name type="scientific">Exophiala dermatitidis</name>
    <name type="common">Black yeast-like fungus</name>
    <name type="synonym">Wangiella dermatitidis</name>
    <dbReference type="NCBI Taxonomy" id="5970"/>
    <lineage>
        <taxon>Eukaryota</taxon>
        <taxon>Fungi</taxon>
        <taxon>Dikarya</taxon>
        <taxon>Ascomycota</taxon>
        <taxon>Pezizomycotina</taxon>
        <taxon>Eurotiomycetes</taxon>
        <taxon>Chaetothyriomycetidae</taxon>
        <taxon>Chaetothyriales</taxon>
        <taxon>Herpotrichiellaceae</taxon>
        <taxon>Exophiala</taxon>
    </lineage>
</organism>
<dbReference type="Pfam" id="PF00023">
    <property type="entry name" value="Ank"/>
    <property type="match status" value="1"/>
</dbReference>
<proteinExistence type="predicted"/>
<keyword evidence="2 3" id="KW-0040">ANK repeat</keyword>
<comment type="caution">
    <text evidence="4">The sequence shown here is derived from an EMBL/GenBank/DDBJ whole genome shotgun (WGS) entry which is preliminary data.</text>
</comment>
<dbReference type="Gene3D" id="1.25.40.20">
    <property type="entry name" value="Ankyrin repeat-containing domain"/>
    <property type="match status" value="2"/>
</dbReference>
<evidence type="ECO:0000256" key="1">
    <source>
        <dbReference type="ARBA" id="ARBA00022737"/>
    </source>
</evidence>
<accession>A0AAN6IWE8</accession>
<dbReference type="AlphaFoldDB" id="A0AAN6IWE8"/>
<keyword evidence="1" id="KW-0677">Repeat</keyword>
<dbReference type="PROSITE" id="PS50088">
    <property type="entry name" value="ANK_REPEAT"/>
    <property type="match status" value="2"/>
</dbReference>
<dbReference type="SUPFAM" id="SSF48403">
    <property type="entry name" value="Ankyrin repeat"/>
    <property type="match status" value="1"/>
</dbReference>
<protein>
    <recommendedName>
        <fullName evidence="6">Ankyrin</fullName>
    </recommendedName>
</protein>
<dbReference type="EMBL" id="JAJGCB010000003">
    <property type="protein sequence ID" value="KAJ8993615.1"/>
    <property type="molecule type" value="Genomic_DNA"/>
</dbReference>